<sequence>MMKSVWTAVFSVGVSSCFAMAEEPLRWSPSHAEKVMGLYDELMESSDWQMAELIALGAREKFGEDEPEIKRMLAKVKQAKANAKKRTVVDKTEQPKKKFGPRYQKVYSLQDLVVQREEGLSEGLENVVAELEAAIGEEAMTETNSSMAPFQTNLSVVVSTTQAIHDQIAAKLKQMRAKQATNEPIAN</sequence>
<protein>
    <submittedName>
        <fullName evidence="2">Uncharacterized protein</fullName>
    </submittedName>
</protein>
<accession>A0A2S8FRU6</accession>
<name>A0A2S8FRU6_9BACT</name>
<evidence type="ECO:0000313" key="2">
    <source>
        <dbReference type="EMBL" id="PQO34902.1"/>
    </source>
</evidence>
<dbReference type="OrthoDB" id="290385at2"/>
<dbReference type="Proteomes" id="UP000238322">
    <property type="component" value="Unassembled WGS sequence"/>
</dbReference>
<comment type="caution">
    <text evidence="2">The sequence shown here is derived from an EMBL/GenBank/DDBJ whole genome shotgun (WGS) entry which is preliminary data.</text>
</comment>
<feature type="signal peptide" evidence="1">
    <location>
        <begin position="1"/>
        <end position="21"/>
    </location>
</feature>
<reference evidence="2 3" key="1">
    <citation type="submission" date="2018-02" db="EMBL/GenBank/DDBJ databases">
        <title>Comparative genomes isolates from brazilian mangrove.</title>
        <authorList>
            <person name="Araujo J.E."/>
            <person name="Taketani R.G."/>
            <person name="Silva M.C.P."/>
            <person name="Loureco M.V."/>
            <person name="Andreote F.D."/>
        </authorList>
    </citation>
    <scope>NUCLEOTIDE SEQUENCE [LARGE SCALE GENOMIC DNA]</scope>
    <source>
        <strain evidence="2 3">Hex-1 MGV</strain>
    </source>
</reference>
<evidence type="ECO:0000256" key="1">
    <source>
        <dbReference type="SAM" id="SignalP"/>
    </source>
</evidence>
<organism evidence="2 3">
    <name type="scientific">Blastopirellula marina</name>
    <dbReference type="NCBI Taxonomy" id="124"/>
    <lineage>
        <taxon>Bacteria</taxon>
        <taxon>Pseudomonadati</taxon>
        <taxon>Planctomycetota</taxon>
        <taxon>Planctomycetia</taxon>
        <taxon>Pirellulales</taxon>
        <taxon>Pirellulaceae</taxon>
        <taxon>Blastopirellula</taxon>
    </lineage>
</organism>
<dbReference type="AlphaFoldDB" id="A0A2S8FRU6"/>
<feature type="chain" id="PRO_5015565897" evidence="1">
    <location>
        <begin position="22"/>
        <end position="187"/>
    </location>
</feature>
<gene>
    <name evidence="2" type="ORF">C5Y83_15540</name>
</gene>
<dbReference type="RefSeq" id="WP_105330632.1">
    <property type="nucleotide sequence ID" value="NZ_PUHY01000010.1"/>
</dbReference>
<dbReference type="EMBL" id="PUHY01000010">
    <property type="protein sequence ID" value="PQO34902.1"/>
    <property type="molecule type" value="Genomic_DNA"/>
</dbReference>
<proteinExistence type="predicted"/>
<dbReference type="PROSITE" id="PS51257">
    <property type="entry name" value="PROKAR_LIPOPROTEIN"/>
    <property type="match status" value="1"/>
</dbReference>
<keyword evidence="1" id="KW-0732">Signal</keyword>
<evidence type="ECO:0000313" key="3">
    <source>
        <dbReference type="Proteomes" id="UP000238322"/>
    </source>
</evidence>